<feature type="active site" description="Proton donor" evidence="11">
    <location>
        <position position="359"/>
    </location>
</feature>
<keyword evidence="3 14" id="KW-0812">Transmembrane</keyword>
<comment type="cofactor">
    <cofactor evidence="12 13">
        <name>Zn(2+)</name>
        <dbReference type="ChEBI" id="CHEBI:29105"/>
    </cofactor>
    <text evidence="12 13">Binds 1 zinc ion per subunit.</text>
</comment>
<feature type="transmembrane region" description="Helical" evidence="14">
    <location>
        <begin position="69"/>
        <end position="87"/>
    </location>
</feature>
<sequence>MHLFTAVFLIVLAATSATRLWLDLRHIRHVRARRDAVPAEFSGVIELAQHQKAADYTVAKTRLAMAHTGLEAALVLAFTLGGGLQALSDLWVEGFGAGLASGLGVIASVVAITSVAELPLTAYRVFGIESRFGFNRMTVAMFVSDLVKQLIVAAALGLPILLSVLWLMEKAGTYWWLYAWVVWVLFNLLVAAIYPPLIAPLFNKFTPLGDGELKQRLERLLARCGFRSQGLYVMDSSRRSTHGNAYFTGFGRSKRIVLFDTLISRLDPPEVEAVLAHELGHYRLRHVVKRLAWSFAASLVALWLLGLLMEQDWFYAALGVITPSTATALALFFLVLPLFLFPLRPLLAYYSRCHEYEADAYAAKHAPARSLVSALLKLYKDNAATLTPDPLRSAFYDSHPPVRLRIARLQYATDNG</sequence>
<feature type="domain" description="CAAX prenyl protease 1 N-terminal" evidence="16">
    <location>
        <begin position="27"/>
        <end position="204"/>
    </location>
</feature>
<evidence type="ECO:0000259" key="16">
    <source>
        <dbReference type="Pfam" id="PF16491"/>
    </source>
</evidence>
<name>A0A5C7ER45_9PROT</name>
<evidence type="ECO:0000256" key="12">
    <source>
        <dbReference type="PIRSR" id="PIRSR627057-2"/>
    </source>
</evidence>
<proteinExistence type="inferred from homology"/>
<reference evidence="17 18" key="1">
    <citation type="submission" date="2019-08" db="EMBL/GenBank/DDBJ databases">
        <title>Pelomicrobium methylotrophicum gen. nov., sp. nov. a moderately thermophilic, facultatively anaerobic, lithoautotrophic and methylotrophic bacterium isolated from a terrestrial mud volcano.</title>
        <authorList>
            <person name="Slobodkina G.B."/>
            <person name="Merkel A.Y."/>
            <person name="Slobodkin A.I."/>
        </authorList>
    </citation>
    <scope>NUCLEOTIDE SEQUENCE [LARGE SCALE GENOMIC DNA]</scope>
    <source>
        <strain evidence="17 18">SM250</strain>
    </source>
</reference>
<dbReference type="PANTHER" id="PTHR10120">
    <property type="entry name" value="CAAX PRENYL PROTEASE 1"/>
    <property type="match status" value="1"/>
</dbReference>
<evidence type="ECO:0000256" key="13">
    <source>
        <dbReference type="RuleBase" id="RU003983"/>
    </source>
</evidence>
<dbReference type="GO" id="GO:0071586">
    <property type="term" value="P:CAAX-box protein processing"/>
    <property type="evidence" value="ECO:0007669"/>
    <property type="project" value="InterPro"/>
</dbReference>
<keyword evidence="6" id="KW-0256">Endoplasmic reticulum</keyword>
<evidence type="ECO:0000256" key="9">
    <source>
        <dbReference type="ARBA" id="ARBA00023049"/>
    </source>
</evidence>
<dbReference type="InterPro" id="IPR027057">
    <property type="entry name" value="CAXX_Prtase_1"/>
</dbReference>
<feature type="transmembrane region" description="Helical" evidence="14">
    <location>
        <begin position="146"/>
        <end position="168"/>
    </location>
</feature>
<evidence type="ECO:0000256" key="7">
    <source>
        <dbReference type="ARBA" id="ARBA00022833"/>
    </source>
</evidence>
<dbReference type="InterPro" id="IPR032456">
    <property type="entry name" value="Peptidase_M48_N"/>
</dbReference>
<evidence type="ECO:0000313" key="18">
    <source>
        <dbReference type="Proteomes" id="UP000321201"/>
    </source>
</evidence>
<protein>
    <submittedName>
        <fullName evidence="17">M48 family metallopeptidase</fullName>
    </submittedName>
</protein>
<evidence type="ECO:0000256" key="6">
    <source>
        <dbReference type="ARBA" id="ARBA00022824"/>
    </source>
</evidence>
<keyword evidence="8 14" id="KW-1133">Transmembrane helix</keyword>
<evidence type="ECO:0000259" key="15">
    <source>
        <dbReference type="Pfam" id="PF01435"/>
    </source>
</evidence>
<evidence type="ECO:0000256" key="11">
    <source>
        <dbReference type="PIRSR" id="PIRSR627057-1"/>
    </source>
</evidence>
<evidence type="ECO:0000256" key="4">
    <source>
        <dbReference type="ARBA" id="ARBA00022723"/>
    </source>
</evidence>
<dbReference type="Proteomes" id="UP000321201">
    <property type="component" value="Unassembled WGS sequence"/>
</dbReference>
<keyword evidence="2 13" id="KW-0645">Protease</keyword>
<feature type="binding site" evidence="12">
    <location>
        <position position="281"/>
    </location>
    <ligand>
        <name>Zn(2+)</name>
        <dbReference type="ChEBI" id="CHEBI:29105"/>
        <note>catalytic</note>
    </ligand>
</feature>
<keyword evidence="10 14" id="KW-0472">Membrane</keyword>
<feature type="active site" evidence="11">
    <location>
        <position position="278"/>
    </location>
</feature>
<dbReference type="GO" id="GO:0046872">
    <property type="term" value="F:metal ion binding"/>
    <property type="evidence" value="ECO:0007669"/>
    <property type="project" value="UniProtKB-KW"/>
</dbReference>
<evidence type="ECO:0000256" key="1">
    <source>
        <dbReference type="ARBA" id="ARBA00004477"/>
    </source>
</evidence>
<feature type="transmembrane region" description="Helical" evidence="14">
    <location>
        <begin position="315"/>
        <end position="341"/>
    </location>
</feature>
<organism evidence="17 18">
    <name type="scientific">Pelomicrobium methylotrophicum</name>
    <dbReference type="NCBI Taxonomy" id="2602750"/>
    <lineage>
        <taxon>Bacteria</taxon>
        <taxon>Pseudomonadati</taxon>
        <taxon>Pseudomonadota</taxon>
        <taxon>Hydrogenophilia</taxon>
        <taxon>Hydrogenophilia incertae sedis</taxon>
        <taxon>Pelomicrobium</taxon>
    </lineage>
</organism>
<dbReference type="AlphaFoldDB" id="A0A5C7ER45"/>
<dbReference type="Pfam" id="PF16491">
    <property type="entry name" value="Peptidase_M48_N"/>
    <property type="match status" value="1"/>
</dbReference>
<feature type="transmembrane region" description="Helical" evidence="14">
    <location>
        <begin position="6"/>
        <end position="24"/>
    </location>
</feature>
<comment type="similarity">
    <text evidence="13">Belongs to the peptidase M48 family.</text>
</comment>
<evidence type="ECO:0000256" key="2">
    <source>
        <dbReference type="ARBA" id="ARBA00022670"/>
    </source>
</evidence>
<feature type="transmembrane region" description="Helical" evidence="14">
    <location>
        <begin position="291"/>
        <end position="309"/>
    </location>
</feature>
<evidence type="ECO:0000256" key="14">
    <source>
        <dbReference type="SAM" id="Phobius"/>
    </source>
</evidence>
<dbReference type="InParanoid" id="A0A5C7ER45"/>
<feature type="transmembrane region" description="Helical" evidence="14">
    <location>
        <begin position="174"/>
        <end position="194"/>
    </location>
</feature>
<evidence type="ECO:0000256" key="10">
    <source>
        <dbReference type="ARBA" id="ARBA00023136"/>
    </source>
</evidence>
<comment type="caution">
    <text evidence="17">The sequence shown here is derived from an EMBL/GenBank/DDBJ whole genome shotgun (WGS) entry which is preliminary data.</text>
</comment>
<dbReference type="Gene3D" id="3.30.2010.10">
    <property type="entry name" value="Metalloproteases ('zincins'), catalytic domain"/>
    <property type="match status" value="1"/>
</dbReference>
<dbReference type="CDD" id="cd07343">
    <property type="entry name" value="M48A_Zmpste24p_like"/>
    <property type="match status" value="1"/>
</dbReference>
<comment type="subcellular location">
    <subcellularLocation>
        <location evidence="1">Endoplasmic reticulum membrane</location>
        <topology evidence="1">Multi-pass membrane protein</topology>
    </subcellularLocation>
</comment>
<feature type="binding site" evidence="12">
    <location>
        <position position="355"/>
    </location>
    <ligand>
        <name>Zn(2+)</name>
        <dbReference type="ChEBI" id="CHEBI:29105"/>
        <note>catalytic</note>
    </ligand>
</feature>
<dbReference type="Pfam" id="PF01435">
    <property type="entry name" value="Peptidase_M48"/>
    <property type="match status" value="1"/>
</dbReference>
<dbReference type="InterPro" id="IPR001915">
    <property type="entry name" value="Peptidase_M48"/>
</dbReference>
<evidence type="ECO:0000256" key="8">
    <source>
        <dbReference type="ARBA" id="ARBA00022989"/>
    </source>
</evidence>
<evidence type="ECO:0000313" key="17">
    <source>
        <dbReference type="EMBL" id="TXF10680.1"/>
    </source>
</evidence>
<dbReference type="OrthoDB" id="9781930at2"/>
<dbReference type="EMBL" id="VPFL01000024">
    <property type="protein sequence ID" value="TXF10680.1"/>
    <property type="molecule type" value="Genomic_DNA"/>
</dbReference>
<dbReference type="FunFam" id="3.30.2010.10:FF:000002">
    <property type="entry name" value="CAAX prenyl protease"/>
    <property type="match status" value="1"/>
</dbReference>
<feature type="transmembrane region" description="Helical" evidence="14">
    <location>
        <begin position="99"/>
        <end position="126"/>
    </location>
</feature>
<keyword evidence="9 13" id="KW-0482">Metalloprotease</keyword>
<evidence type="ECO:0000256" key="5">
    <source>
        <dbReference type="ARBA" id="ARBA00022801"/>
    </source>
</evidence>
<keyword evidence="7 12" id="KW-0862">Zinc</keyword>
<gene>
    <name evidence="17" type="ORF">FR698_14150</name>
</gene>
<feature type="binding site" evidence="12">
    <location>
        <position position="277"/>
    </location>
    <ligand>
        <name>Zn(2+)</name>
        <dbReference type="ChEBI" id="CHEBI:29105"/>
        <note>catalytic</note>
    </ligand>
</feature>
<accession>A0A5C7ER45</accession>
<keyword evidence="5 13" id="KW-0378">Hydrolase</keyword>
<feature type="domain" description="Peptidase M48" evidence="15">
    <location>
        <begin position="209"/>
        <end position="411"/>
    </location>
</feature>
<keyword evidence="4 12" id="KW-0479">Metal-binding</keyword>
<dbReference type="RefSeq" id="WP_147800853.1">
    <property type="nucleotide sequence ID" value="NZ_VPFL01000024.1"/>
</dbReference>
<keyword evidence="18" id="KW-1185">Reference proteome</keyword>
<evidence type="ECO:0000256" key="3">
    <source>
        <dbReference type="ARBA" id="ARBA00022692"/>
    </source>
</evidence>
<dbReference type="GO" id="GO:0004222">
    <property type="term" value="F:metalloendopeptidase activity"/>
    <property type="evidence" value="ECO:0007669"/>
    <property type="project" value="InterPro"/>
</dbReference>